<dbReference type="Pfam" id="PF01741">
    <property type="entry name" value="MscL"/>
    <property type="match status" value="1"/>
</dbReference>
<keyword evidence="6 10" id="KW-1133">Transmembrane helix</keyword>
<dbReference type="GO" id="GO:0005886">
    <property type="term" value="C:plasma membrane"/>
    <property type="evidence" value="ECO:0007669"/>
    <property type="project" value="UniProtKB-SubCell"/>
</dbReference>
<comment type="subcellular location">
    <subcellularLocation>
        <location evidence="1 10">Cell membrane</location>
        <topology evidence="1 10">Multi-pass membrane protein</topology>
    </subcellularLocation>
</comment>
<evidence type="ECO:0000256" key="9">
    <source>
        <dbReference type="ARBA" id="ARBA00023303"/>
    </source>
</evidence>
<evidence type="ECO:0000256" key="8">
    <source>
        <dbReference type="ARBA" id="ARBA00023136"/>
    </source>
</evidence>
<keyword evidence="4 10" id="KW-1003">Cell membrane</keyword>
<keyword evidence="7 10" id="KW-0406">Ion transport</keyword>
<dbReference type="Proteomes" id="UP000250429">
    <property type="component" value="Unassembled WGS sequence"/>
</dbReference>
<dbReference type="GO" id="GO:0008381">
    <property type="term" value="F:mechanosensitive monoatomic ion channel activity"/>
    <property type="evidence" value="ECO:0007669"/>
    <property type="project" value="UniProtKB-UniRule"/>
</dbReference>
<keyword evidence="8 10" id="KW-0472">Membrane</keyword>
<reference evidence="11 12" key="1">
    <citation type="submission" date="2018-02" db="EMBL/GenBank/DDBJ databases">
        <title>Complete genome sequencing of Faecalibacterium prausnitzii strains isolated from the human gut.</title>
        <authorList>
            <person name="Fitzgerald B.C."/>
            <person name="Shkoporov A.N."/>
            <person name="Ross P.R."/>
            <person name="Hill C."/>
        </authorList>
    </citation>
    <scope>NUCLEOTIDE SEQUENCE [LARGE SCALE GENOMIC DNA]</scope>
    <source>
        <strain evidence="11 12">APC922/41-1</strain>
    </source>
</reference>
<dbReference type="PANTHER" id="PTHR30266">
    <property type="entry name" value="MECHANOSENSITIVE CHANNEL MSCL"/>
    <property type="match status" value="1"/>
</dbReference>
<accession>A0A329ULY4</accession>
<feature type="transmembrane region" description="Helical" evidence="10">
    <location>
        <begin position="74"/>
        <end position="97"/>
    </location>
</feature>
<dbReference type="NCBIfam" id="TIGR00220">
    <property type="entry name" value="mscL"/>
    <property type="match status" value="1"/>
</dbReference>
<comment type="caution">
    <text evidence="11">The sequence shown here is derived from an EMBL/GenBank/DDBJ whole genome shotgun (WGS) entry which is preliminary data.</text>
</comment>
<dbReference type="PANTHER" id="PTHR30266:SF2">
    <property type="entry name" value="LARGE-CONDUCTANCE MECHANOSENSITIVE CHANNEL"/>
    <property type="match status" value="1"/>
</dbReference>
<evidence type="ECO:0000256" key="7">
    <source>
        <dbReference type="ARBA" id="ARBA00023065"/>
    </source>
</evidence>
<organism evidence="11 12">
    <name type="scientific">Faecalibacterium hattorii</name>
    <dbReference type="NCBI Taxonomy" id="2935520"/>
    <lineage>
        <taxon>Bacteria</taxon>
        <taxon>Bacillati</taxon>
        <taxon>Bacillota</taxon>
        <taxon>Clostridia</taxon>
        <taxon>Eubacteriales</taxon>
        <taxon>Oscillospiraceae</taxon>
        <taxon>Faecalibacterium</taxon>
    </lineage>
</organism>
<dbReference type="PRINTS" id="PR01264">
    <property type="entry name" value="MECHCHANNEL"/>
</dbReference>
<keyword evidence="3 10" id="KW-0813">Transport</keyword>
<comment type="function">
    <text evidence="10">Channel that opens in response to stretch forces in the membrane lipid bilayer. May participate in the regulation of osmotic pressure changes within the cell.</text>
</comment>
<gene>
    <name evidence="10 11" type="primary">mscL</name>
    <name evidence="11" type="ORF">C4N23_06740</name>
</gene>
<evidence type="ECO:0000256" key="10">
    <source>
        <dbReference type="HAMAP-Rule" id="MF_00115"/>
    </source>
</evidence>
<evidence type="ECO:0000256" key="1">
    <source>
        <dbReference type="ARBA" id="ARBA00004651"/>
    </source>
</evidence>
<dbReference type="InterPro" id="IPR001185">
    <property type="entry name" value="MS_channel"/>
</dbReference>
<dbReference type="AlphaFoldDB" id="A0A329ULY4"/>
<proteinExistence type="inferred from homology"/>
<evidence type="ECO:0000256" key="5">
    <source>
        <dbReference type="ARBA" id="ARBA00022692"/>
    </source>
</evidence>
<sequence length="151" mass="16391">MAEKEIKGIQKFFEEFKAFAMRGNVLDMAVGVVVGSAFTAIVNSLVGDIISPLIGLFFNADFSDVVIQIGDVGIGIGSFLNAIINFLIVAFVLFVVLKAFNALFNKKKAEEEAPAEPTTKVCPYCQSEISIKAVRCPHCTSKLEGFPEIHD</sequence>
<protein>
    <recommendedName>
        <fullName evidence="10">Large-conductance mechanosensitive channel</fullName>
    </recommendedName>
</protein>
<evidence type="ECO:0000313" key="12">
    <source>
        <dbReference type="Proteomes" id="UP000250429"/>
    </source>
</evidence>
<dbReference type="PROSITE" id="PS01327">
    <property type="entry name" value="MSCL"/>
    <property type="match status" value="1"/>
</dbReference>
<dbReference type="InterPro" id="IPR019823">
    <property type="entry name" value="Mechanosensitive_channel_CS"/>
</dbReference>
<comment type="subunit">
    <text evidence="10">Homopentamer.</text>
</comment>
<name>A0A329ULY4_9FIRM</name>
<dbReference type="HAMAP" id="MF_00115">
    <property type="entry name" value="MscL"/>
    <property type="match status" value="1"/>
</dbReference>
<dbReference type="SUPFAM" id="SSF81330">
    <property type="entry name" value="Gated mechanosensitive channel"/>
    <property type="match status" value="1"/>
</dbReference>
<keyword evidence="9 10" id="KW-0407">Ion channel</keyword>
<comment type="similarity">
    <text evidence="2 10">Belongs to the MscL family.</text>
</comment>
<keyword evidence="5 10" id="KW-0812">Transmembrane</keyword>
<dbReference type="InterPro" id="IPR037673">
    <property type="entry name" value="MSC/AndL"/>
</dbReference>
<evidence type="ECO:0000256" key="4">
    <source>
        <dbReference type="ARBA" id="ARBA00022475"/>
    </source>
</evidence>
<dbReference type="Gene3D" id="1.10.1200.120">
    <property type="entry name" value="Large-conductance mechanosensitive channel, MscL, domain 1"/>
    <property type="match status" value="1"/>
</dbReference>
<evidence type="ECO:0000256" key="3">
    <source>
        <dbReference type="ARBA" id="ARBA00022448"/>
    </source>
</evidence>
<dbReference type="InterPro" id="IPR036019">
    <property type="entry name" value="MscL_channel"/>
</dbReference>
<evidence type="ECO:0000313" key="11">
    <source>
        <dbReference type="EMBL" id="RAW61920.1"/>
    </source>
</evidence>
<dbReference type="EMBL" id="PRLC01000008">
    <property type="protein sequence ID" value="RAW61920.1"/>
    <property type="molecule type" value="Genomic_DNA"/>
</dbReference>
<evidence type="ECO:0000256" key="2">
    <source>
        <dbReference type="ARBA" id="ARBA00007254"/>
    </source>
</evidence>
<dbReference type="RefSeq" id="WP_112144978.1">
    <property type="nucleotide sequence ID" value="NZ_PRLC01000008.1"/>
</dbReference>
<feature type="transmembrane region" description="Helical" evidence="10">
    <location>
        <begin position="25"/>
        <end position="54"/>
    </location>
</feature>
<keyword evidence="12" id="KW-1185">Reference proteome</keyword>
<evidence type="ECO:0000256" key="6">
    <source>
        <dbReference type="ARBA" id="ARBA00022989"/>
    </source>
</evidence>